<sequence>MTDALSHMNATLDLARIQKGQSAAEDITRRFQPGANVDVDKAATKFESMFLAQMLAPMMDTIPTDGPFGGGPGGEMFRSMLTEELGKEMAKAGGIGIADMIRQELLALQER</sequence>
<dbReference type="Proteomes" id="UP000295399">
    <property type="component" value="Unassembled WGS sequence"/>
</dbReference>
<keyword evidence="3" id="KW-1185">Reference proteome</keyword>
<dbReference type="Pfam" id="PF10135">
    <property type="entry name" value="Rod-binding"/>
    <property type="match status" value="1"/>
</dbReference>
<organism evidence="2 3">
    <name type="scientific">Rhodothalassium salexigens DSM 2132</name>
    <dbReference type="NCBI Taxonomy" id="1188247"/>
    <lineage>
        <taxon>Bacteria</taxon>
        <taxon>Pseudomonadati</taxon>
        <taxon>Pseudomonadota</taxon>
        <taxon>Alphaproteobacteria</taxon>
        <taxon>Rhodothalassiales</taxon>
        <taxon>Rhodothalassiaceae</taxon>
        <taxon>Rhodothalassium</taxon>
    </lineage>
</organism>
<evidence type="ECO:0000313" key="3">
    <source>
        <dbReference type="Proteomes" id="UP000295399"/>
    </source>
</evidence>
<dbReference type="AlphaFoldDB" id="A0A4R2PWR1"/>
<dbReference type="RefSeq" id="WP_132707123.1">
    <property type="nucleotide sequence ID" value="NZ_JACIGF010000001.1"/>
</dbReference>
<reference evidence="2 3" key="1">
    <citation type="submission" date="2019-03" db="EMBL/GenBank/DDBJ databases">
        <title>Genomic Encyclopedia of Type Strains, Phase IV (KMG-IV): sequencing the most valuable type-strain genomes for metagenomic binning, comparative biology and taxonomic classification.</title>
        <authorList>
            <person name="Goeker M."/>
        </authorList>
    </citation>
    <scope>NUCLEOTIDE SEQUENCE [LARGE SCALE GENOMIC DNA]</scope>
    <source>
        <strain evidence="2 3">DSM 2132</strain>
    </source>
</reference>
<dbReference type="InParanoid" id="A0A4R2PWR1"/>
<protein>
    <submittedName>
        <fullName evidence="2">Rod binding protein</fullName>
    </submittedName>
</protein>
<dbReference type="EMBL" id="SLXO01000001">
    <property type="protein sequence ID" value="TCP38591.1"/>
    <property type="molecule type" value="Genomic_DNA"/>
</dbReference>
<evidence type="ECO:0000313" key="2">
    <source>
        <dbReference type="EMBL" id="TCP38591.1"/>
    </source>
</evidence>
<evidence type="ECO:0000259" key="1">
    <source>
        <dbReference type="Pfam" id="PF10135"/>
    </source>
</evidence>
<comment type="caution">
    <text evidence="2">The sequence shown here is derived from an EMBL/GenBank/DDBJ whole genome shotgun (WGS) entry which is preliminary data.</text>
</comment>
<dbReference type="InterPro" id="IPR019301">
    <property type="entry name" value="Flagellar_prot_FlgJ_N"/>
</dbReference>
<name>A0A4R2PWR1_RHOSA</name>
<dbReference type="OrthoDB" id="7862954at2"/>
<proteinExistence type="predicted"/>
<accession>A0A4R2PWR1</accession>
<gene>
    <name evidence="2" type="ORF">EV659_101498</name>
</gene>
<feature type="domain" description="Flagellar protein FlgJ N-terminal" evidence="1">
    <location>
        <begin position="58"/>
        <end position="102"/>
    </location>
</feature>